<dbReference type="InterPro" id="IPR002403">
    <property type="entry name" value="Cyt_P450_E_grp-IV"/>
</dbReference>
<dbReference type="Pfam" id="PF00067">
    <property type="entry name" value="p450"/>
    <property type="match status" value="1"/>
</dbReference>
<accession>A0A0D2ITY9</accession>
<dbReference type="EMBL" id="KN847477">
    <property type="protein sequence ID" value="KIX06641.1"/>
    <property type="molecule type" value="Genomic_DNA"/>
</dbReference>
<dbReference type="AlphaFoldDB" id="A0A0D2ITY9"/>
<comment type="cofactor">
    <cofactor evidence="1 8">
        <name>heme</name>
        <dbReference type="ChEBI" id="CHEBI:30413"/>
    </cofactor>
</comment>
<evidence type="ECO:0008006" key="13">
    <source>
        <dbReference type="Google" id="ProtNLM"/>
    </source>
</evidence>
<name>A0A0D2ITY9_9EURO</name>
<feature type="binding site" description="axial binding residue" evidence="8">
    <location>
        <position position="450"/>
    </location>
    <ligand>
        <name>heme</name>
        <dbReference type="ChEBI" id="CHEBI:30413"/>
    </ligand>
    <ligandPart>
        <name>Fe</name>
        <dbReference type="ChEBI" id="CHEBI:18248"/>
    </ligandPart>
</feature>
<dbReference type="PANTHER" id="PTHR46206">
    <property type="entry name" value="CYTOCHROME P450"/>
    <property type="match status" value="1"/>
</dbReference>
<dbReference type="InterPro" id="IPR001128">
    <property type="entry name" value="Cyt_P450"/>
</dbReference>
<dbReference type="InterPro" id="IPR017972">
    <property type="entry name" value="Cyt_P450_CS"/>
</dbReference>
<evidence type="ECO:0000256" key="5">
    <source>
        <dbReference type="ARBA" id="ARBA00023002"/>
    </source>
</evidence>
<evidence type="ECO:0000256" key="7">
    <source>
        <dbReference type="ARBA" id="ARBA00023033"/>
    </source>
</evidence>
<evidence type="ECO:0000256" key="4">
    <source>
        <dbReference type="ARBA" id="ARBA00022723"/>
    </source>
</evidence>
<dbReference type="STRING" id="1442369.A0A0D2ITY9"/>
<protein>
    <recommendedName>
        <fullName evidence="13">Cytochrome P450 monooxygenase</fullName>
    </recommendedName>
</protein>
<evidence type="ECO:0000256" key="3">
    <source>
        <dbReference type="ARBA" id="ARBA00022617"/>
    </source>
</evidence>
<dbReference type="CDD" id="cd11041">
    <property type="entry name" value="CYP503A1-like"/>
    <property type="match status" value="1"/>
</dbReference>
<gene>
    <name evidence="11" type="ORF">Z518_04617</name>
</gene>
<dbReference type="SUPFAM" id="SSF48264">
    <property type="entry name" value="Cytochrome P450"/>
    <property type="match status" value="1"/>
</dbReference>
<dbReference type="PRINTS" id="PR00465">
    <property type="entry name" value="EP450IV"/>
</dbReference>
<evidence type="ECO:0000256" key="6">
    <source>
        <dbReference type="ARBA" id="ARBA00023004"/>
    </source>
</evidence>
<dbReference type="GO" id="GO:0005506">
    <property type="term" value="F:iron ion binding"/>
    <property type="evidence" value="ECO:0007669"/>
    <property type="project" value="InterPro"/>
</dbReference>
<dbReference type="VEuPathDB" id="FungiDB:Z518_04617"/>
<dbReference type="Proteomes" id="UP000053617">
    <property type="component" value="Unassembled WGS sequence"/>
</dbReference>
<evidence type="ECO:0000256" key="1">
    <source>
        <dbReference type="ARBA" id="ARBA00001971"/>
    </source>
</evidence>
<dbReference type="RefSeq" id="XP_013273777.1">
    <property type="nucleotide sequence ID" value="XM_013418323.1"/>
</dbReference>
<proteinExistence type="inferred from homology"/>
<dbReference type="GO" id="GO:0020037">
    <property type="term" value="F:heme binding"/>
    <property type="evidence" value="ECO:0007669"/>
    <property type="project" value="InterPro"/>
</dbReference>
<reference evidence="11 12" key="1">
    <citation type="submission" date="2015-01" db="EMBL/GenBank/DDBJ databases">
        <title>The Genome Sequence of Rhinocladiella mackenzie CBS 650.93.</title>
        <authorList>
            <consortium name="The Broad Institute Genomics Platform"/>
            <person name="Cuomo C."/>
            <person name="de Hoog S."/>
            <person name="Gorbushina A."/>
            <person name="Stielow B."/>
            <person name="Teixiera M."/>
            <person name="Abouelleil A."/>
            <person name="Chapman S.B."/>
            <person name="Priest M."/>
            <person name="Young S.K."/>
            <person name="Wortman J."/>
            <person name="Nusbaum C."/>
            <person name="Birren B."/>
        </authorList>
    </citation>
    <scope>NUCLEOTIDE SEQUENCE [LARGE SCALE GENOMIC DNA]</scope>
    <source>
        <strain evidence="11 12">CBS 650.93</strain>
    </source>
</reference>
<evidence type="ECO:0000256" key="10">
    <source>
        <dbReference type="SAM" id="Phobius"/>
    </source>
</evidence>
<dbReference type="GO" id="GO:0004497">
    <property type="term" value="F:monooxygenase activity"/>
    <property type="evidence" value="ECO:0007669"/>
    <property type="project" value="UniProtKB-KW"/>
</dbReference>
<dbReference type="PROSITE" id="PS00086">
    <property type="entry name" value="CYTOCHROME_P450"/>
    <property type="match status" value="1"/>
</dbReference>
<dbReference type="GeneID" id="25292688"/>
<dbReference type="HOGENOM" id="CLU_022195_0_3_1"/>
<sequence length="512" mass="57816">MASHAPVMGSSGFPVSIYTVVVTAVVIFGCYILSNSENALYPGFDAVGLDPKAWTYADARKKYAQNAKAVLWEGLKKCKGAFQVYTMAGPRIVLDAKYLDELKNWPHADFAKNNAKQFFGNYPALGLFGEQGNGEIIQDTVRIKLTQSLNRLTPILNGEARDAWKELAGDSEEWHEFHVWSNVLQLVARVSAITFIGPELCRDKNWIDLSVNYAVEAFDCVRALRTWPKILRPIVHWFLPQLQRLRQRHRKARQIIEGEWNRRQRLAQADPDAKVTYSDGMQWLHETAKGRPYNRTDSQLTMAFAAIHTTSDLITKAIFDIAANPEIIEPLREEMKQCLANGFTKTALYTMKLLDSVLKESQRMSPSSYAPCMRRIDESFKLSDGTVLPKGAQLAFTANRNFDSAVWSDPDKFDARRFLRLRSQPGQENAWQFVTANVDQLGFGAGQHACPGRFFASNETKIALCHLLLKYDIKLATPSRPSNFTIGAEIVAPVVEPILIRRRFDLEGPLLE</sequence>
<dbReference type="Gene3D" id="1.10.630.10">
    <property type="entry name" value="Cytochrome P450"/>
    <property type="match status" value="1"/>
</dbReference>
<evidence type="ECO:0000313" key="11">
    <source>
        <dbReference type="EMBL" id="KIX06641.1"/>
    </source>
</evidence>
<comment type="similarity">
    <text evidence="2 9">Belongs to the cytochrome P450 family.</text>
</comment>
<evidence type="ECO:0000256" key="9">
    <source>
        <dbReference type="RuleBase" id="RU000461"/>
    </source>
</evidence>
<dbReference type="PANTHER" id="PTHR46206:SF2">
    <property type="entry name" value="CYTOCHROME P450 MONOOXYGENASE AUSG-RELATED"/>
    <property type="match status" value="1"/>
</dbReference>
<keyword evidence="3 8" id="KW-0349">Heme</keyword>
<keyword evidence="10" id="KW-1133">Transmembrane helix</keyword>
<dbReference type="OrthoDB" id="1844152at2759"/>
<keyword evidence="7 9" id="KW-0503">Monooxygenase</keyword>
<dbReference type="GO" id="GO:0016705">
    <property type="term" value="F:oxidoreductase activity, acting on paired donors, with incorporation or reduction of molecular oxygen"/>
    <property type="evidence" value="ECO:0007669"/>
    <property type="project" value="InterPro"/>
</dbReference>
<keyword evidence="10" id="KW-0472">Membrane</keyword>
<keyword evidence="12" id="KW-1185">Reference proteome</keyword>
<keyword evidence="6 8" id="KW-0408">Iron</keyword>
<keyword evidence="4 8" id="KW-0479">Metal-binding</keyword>
<keyword evidence="5 9" id="KW-0560">Oxidoreductase</keyword>
<evidence type="ECO:0000256" key="8">
    <source>
        <dbReference type="PIRSR" id="PIRSR602403-1"/>
    </source>
</evidence>
<feature type="transmembrane region" description="Helical" evidence="10">
    <location>
        <begin position="12"/>
        <end position="34"/>
    </location>
</feature>
<dbReference type="InterPro" id="IPR036396">
    <property type="entry name" value="Cyt_P450_sf"/>
</dbReference>
<evidence type="ECO:0000313" key="12">
    <source>
        <dbReference type="Proteomes" id="UP000053617"/>
    </source>
</evidence>
<evidence type="ECO:0000256" key="2">
    <source>
        <dbReference type="ARBA" id="ARBA00010617"/>
    </source>
</evidence>
<keyword evidence="10" id="KW-0812">Transmembrane</keyword>
<organism evidence="11 12">
    <name type="scientific">Rhinocladiella mackenziei CBS 650.93</name>
    <dbReference type="NCBI Taxonomy" id="1442369"/>
    <lineage>
        <taxon>Eukaryota</taxon>
        <taxon>Fungi</taxon>
        <taxon>Dikarya</taxon>
        <taxon>Ascomycota</taxon>
        <taxon>Pezizomycotina</taxon>
        <taxon>Eurotiomycetes</taxon>
        <taxon>Chaetothyriomycetidae</taxon>
        <taxon>Chaetothyriales</taxon>
        <taxon>Herpotrichiellaceae</taxon>
        <taxon>Rhinocladiella</taxon>
    </lineage>
</organism>